<dbReference type="CDD" id="cd06261">
    <property type="entry name" value="TM_PBP2"/>
    <property type="match status" value="1"/>
</dbReference>
<reference evidence="14 15" key="1">
    <citation type="submission" date="2024-01" db="EMBL/GenBank/DDBJ databases">
        <title>New evidence supports the origin of RcGTA from prophage.</title>
        <authorList>
            <person name="Xu Y."/>
            <person name="Liu B."/>
            <person name="Chen F."/>
        </authorList>
    </citation>
    <scope>NUCLEOTIDE SEQUENCE [LARGE SCALE GENOMIC DNA]</scope>
    <source>
        <strain evidence="14 15">CBW1107-2</strain>
    </source>
</reference>
<keyword evidence="6 12" id="KW-1003">Cell membrane</keyword>
<evidence type="ECO:0000256" key="7">
    <source>
        <dbReference type="ARBA" id="ARBA00022692"/>
    </source>
</evidence>
<comment type="subunit">
    <text evidence="3 12">The complex is composed of two ATP-binding proteins (UgpC), two transmembrane proteins (UgpA and UgpE) and a solute-binding protein (UgpB).</text>
</comment>
<feature type="transmembrane region" description="Helical" evidence="11">
    <location>
        <begin position="147"/>
        <end position="168"/>
    </location>
</feature>
<keyword evidence="7 11" id="KW-0812">Transmembrane</keyword>
<feature type="transmembrane region" description="Helical" evidence="11">
    <location>
        <begin position="20"/>
        <end position="40"/>
    </location>
</feature>
<keyword evidence="9 11" id="KW-0472">Membrane</keyword>
<evidence type="ECO:0000256" key="2">
    <source>
        <dbReference type="ARBA" id="ARBA00009306"/>
    </source>
</evidence>
<accession>A0ABV3WVJ3</accession>
<gene>
    <name evidence="12" type="primary">ugpE</name>
    <name evidence="14" type="ORF">V1479_15455</name>
</gene>
<dbReference type="PANTHER" id="PTHR43744">
    <property type="entry name" value="ABC TRANSPORTER PERMEASE PROTEIN MG189-RELATED-RELATED"/>
    <property type="match status" value="1"/>
</dbReference>
<evidence type="ECO:0000256" key="1">
    <source>
        <dbReference type="ARBA" id="ARBA00004651"/>
    </source>
</evidence>
<evidence type="ECO:0000313" key="14">
    <source>
        <dbReference type="EMBL" id="MEX4008710.1"/>
    </source>
</evidence>
<proteinExistence type="inferred from homology"/>
<evidence type="ECO:0000256" key="12">
    <source>
        <dbReference type="RuleBase" id="RU363056"/>
    </source>
</evidence>
<feature type="transmembrane region" description="Helical" evidence="11">
    <location>
        <begin position="189"/>
        <end position="214"/>
    </location>
</feature>
<dbReference type="Proteomes" id="UP001559025">
    <property type="component" value="Unassembled WGS sequence"/>
</dbReference>
<dbReference type="SUPFAM" id="SSF161098">
    <property type="entry name" value="MetI-like"/>
    <property type="match status" value="1"/>
</dbReference>
<feature type="transmembrane region" description="Helical" evidence="11">
    <location>
        <begin position="79"/>
        <end position="102"/>
    </location>
</feature>
<dbReference type="PANTHER" id="PTHR43744:SF8">
    <property type="entry name" value="SN-GLYCEROL-3-PHOSPHATE TRANSPORT SYSTEM PERMEASE PROTEIN UGPE"/>
    <property type="match status" value="1"/>
</dbReference>
<dbReference type="RefSeq" id="WP_368803701.1">
    <property type="nucleotide sequence ID" value="NZ_CBDDTD010000001.1"/>
</dbReference>
<evidence type="ECO:0000256" key="6">
    <source>
        <dbReference type="ARBA" id="ARBA00022475"/>
    </source>
</evidence>
<evidence type="ECO:0000259" key="13">
    <source>
        <dbReference type="PROSITE" id="PS50928"/>
    </source>
</evidence>
<protein>
    <recommendedName>
        <fullName evidence="4 12">sn-glycerol-3-phosphate transport system permease protein UgpE</fullName>
    </recommendedName>
</protein>
<keyword evidence="12" id="KW-0997">Cell inner membrane</keyword>
<keyword evidence="8 11" id="KW-1133">Transmembrane helix</keyword>
<keyword evidence="5 11" id="KW-0813">Transport</keyword>
<dbReference type="InterPro" id="IPR000515">
    <property type="entry name" value="MetI-like"/>
</dbReference>
<evidence type="ECO:0000313" key="15">
    <source>
        <dbReference type="Proteomes" id="UP001559025"/>
    </source>
</evidence>
<evidence type="ECO:0000256" key="11">
    <source>
        <dbReference type="RuleBase" id="RU363032"/>
    </source>
</evidence>
<feature type="domain" description="ABC transmembrane type-1" evidence="13">
    <location>
        <begin position="79"/>
        <end position="271"/>
    </location>
</feature>
<evidence type="ECO:0000256" key="10">
    <source>
        <dbReference type="ARBA" id="ARBA00037054"/>
    </source>
</evidence>
<dbReference type="Pfam" id="PF00528">
    <property type="entry name" value="BPD_transp_1"/>
    <property type="match status" value="1"/>
</dbReference>
<comment type="similarity">
    <text evidence="2 11">Belongs to the binding-protein-dependent transport system permease family.</text>
</comment>
<evidence type="ECO:0000256" key="5">
    <source>
        <dbReference type="ARBA" id="ARBA00022448"/>
    </source>
</evidence>
<comment type="subcellular location">
    <subcellularLocation>
        <location evidence="12">Cell inner membrane</location>
        <topology evidence="12">Multi-pass membrane protein</topology>
    </subcellularLocation>
    <subcellularLocation>
        <location evidence="1 11">Cell membrane</location>
        <topology evidence="1 11">Multi-pass membrane protein</topology>
    </subcellularLocation>
</comment>
<dbReference type="InterPro" id="IPR035906">
    <property type="entry name" value="MetI-like_sf"/>
</dbReference>
<keyword evidence="15" id="KW-1185">Reference proteome</keyword>
<dbReference type="Gene3D" id="1.10.3720.10">
    <property type="entry name" value="MetI-like"/>
    <property type="match status" value="1"/>
</dbReference>
<feature type="transmembrane region" description="Helical" evidence="11">
    <location>
        <begin position="114"/>
        <end position="135"/>
    </location>
</feature>
<comment type="caution">
    <text evidence="14">The sequence shown here is derived from an EMBL/GenBank/DDBJ whole genome shotgun (WGS) entry which is preliminary data.</text>
</comment>
<evidence type="ECO:0000256" key="4">
    <source>
        <dbReference type="ARBA" id="ARBA00020515"/>
    </source>
</evidence>
<organism evidence="14 15">
    <name type="scientific">Neoaquamicrobium sediminum</name>
    <dbReference type="NCBI Taxonomy" id="1849104"/>
    <lineage>
        <taxon>Bacteria</taxon>
        <taxon>Pseudomonadati</taxon>
        <taxon>Pseudomonadota</taxon>
        <taxon>Alphaproteobacteria</taxon>
        <taxon>Hyphomicrobiales</taxon>
        <taxon>Phyllobacteriaceae</taxon>
        <taxon>Neoaquamicrobium</taxon>
    </lineage>
</organism>
<dbReference type="PROSITE" id="PS50928">
    <property type="entry name" value="ABC_TM1"/>
    <property type="match status" value="1"/>
</dbReference>
<evidence type="ECO:0000256" key="8">
    <source>
        <dbReference type="ARBA" id="ARBA00022989"/>
    </source>
</evidence>
<comment type="function">
    <text evidence="10 12">Part of the ABC transporter complex UgpBAEC involved in sn-glycerol-3-phosphate (G3P) import. Probably responsible for the translocation of the substrate across the membrane.</text>
</comment>
<sequence>MSGTTKPFRRNNPSGFDALLVLLIVVAAVVAAFPLVWMVLSSFKTPAESMQVPPVWLPKTPSLDSYSEVAGVINAGRSFWNSAVIATVTTAGILVTSLMAGYAFAKYRFRGRDALFALLIATMFLPPIVTLIPLYRLVSYIGLNGSLFGVIVPHLANAFGIFLMRQFIAGVPDDLIDAARVDGASELRIVFSVVAPAVVPALAALTLFAFVYHWNTYLWPLTVLQGNTDDYPIVISLSRLLSYNRGAMNTHLVMAGATLAVLPPLVMFVLLQRFFVDSIVSSGVKG</sequence>
<evidence type="ECO:0000256" key="3">
    <source>
        <dbReference type="ARBA" id="ARBA00011557"/>
    </source>
</evidence>
<evidence type="ECO:0000256" key="9">
    <source>
        <dbReference type="ARBA" id="ARBA00023136"/>
    </source>
</evidence>
<name>A0ABV3WVJ3_9HYPH</name>
<dbReference type="EMBL" id="JAZHFV010000005">
    <property type="protein sequence ID" value="MEX4008710.1"/>
    <property type="molecule type" value="Genomic_DNA"/>
</dbReference>
<feature type="transmembrane region" description="Helical" evidence="11">
    <location>
        <begin position="252"/>
        <end position="271"/>
    </location>
</feature>